<sequence length="365" mass="40507">MPPVHSPLHSLDNTSILLTGGTGSFGKAFVRTVLARYPNIRRLVIFSRDELKQFEMAQEFPPSRHPALRYFIGDVRDERRVRRALEGIDVVVHAAALKQVPTAEYNPFECIKTNVLGAQNLIEACLDSGVRRVVALSTDKAAAPINLYGATKLCSDKLFVAANNIKGSRDLRLSVVRYGNVMGSRGSVIPFFLEKRKTGVLPITDPEMTRFNITLQEGVDMVLWSIQHAWGGEILVPKIPSYRIMDLANAIAPECPHPVVGVRPGEKLHEEMITSSDSYNTVDLGRYYAILPNGAEYSFDEYASGHEATRVPAGFCYNSGTNPQFLSVPELRELIAEQVESAEFLRADPGRDSRHPHFTELKTVA</sequence>
<name>A0A4Q1C422_9BACT</name>
<gene>
    <name evidence="3" type="primary">pseB</name>
    <name evidence="3" type="ORF">ESB00_15025</name>
</gene>
<keyword evidence="3" id="KW-0456">Lyase</keyword>
<accession>A0A4Q1C422</accession>
<comment type="caution">
    <text evidence="3">The sequence shown here is derived from an EMBL/GenBank/DDBJ whole genome shotgun (WGS) entry which is preliminary data.</text>
</comment>
<dbReference type="NCBIfam" id="TIGR03589">
    <property type="entry name" value="PseB"/>
    <property type="match status" value="1"/>
</dbReference>
<dbReference type="GO" id="GO:0016829">
    <property type="term" value="F:lyase activity"/>
    <property type="evidence" value="ECO:0007669"/>
    <property type="project" value="UniProtKB-KW"/>
</dbReference>
<comment type="similarity">
    <text evidence="1">Belongs to the polysaccharide synthase family.</text>
</comment>
<reference evidence="3 4" key="1">
    <citation type="submission" date="2019-01" db="EMBL/GenBank/DDBJ databases">
        <title>Lacunisphaera sp. strain TWA-58.</title>
        <authorList>
            <person name="Chen W.-M."/>
        </authorList>
    </citation>
    <scope>NUCLEOTIDE SEQUENCE [LARGE SCALE GENOMIC DNA]</scope>
    <source>
        <strain evidence="3 4">TWA-58</strain>
    </source>
</reference>
<proteinExistence type="inferred from homology"/>
<dbReference type="SUPFAM" id="SSF51735">
    <property type="entry name" value="NAD(P)-binding Rossmann-fold domains"/>
    <property type="match status" value="1"/>
</dbReference>
<dbReference type="AlphaFoldDB" id="A0A4Q1C422"/>
<organism evidence="3 4">
    <name type="scientific">Oleiharenicola lentus</name>
    <dbReference type="NCBI Taxonomy" id="2508720"/>
    <lineage>
        <taxon>Bacteria</taxon>
        <taxon>Pseudomonadati</taxon>
        <taxon>Verrucomicrobiota</taxon>
        <taxon>Opitutia</taxon>
        <taxon>Opitutales</taxon>
        <taxon>Opitutaceae</taxon>
        <taxon>Oleiharenicola</taxon>
    </lineage>
</organism>
<evidence type="ECO:0000313" key="3">
    <source>
        <dbReference type="EMBL" id="RXK53023.1"/>
    </source>
</evidence>
<keyword evidence="4" id="KW-1185">Reference proteome</keyword>
<dbReference type="EC" id="4.2.1.115" evidence="3"/>
<dbReference type="InterPro" id="IPR020025">
    <property type="entry name" value="PseB"/>
</dbReference>
<dbReference type="CDD" id="cd05237">
    <property type="entry name" value="UDP_invert_4-6DH_SDR_e"/>
    <property type="match status" value="1"/>
</dbReference>
<evidence type="ECO:0000256" key="1">
    <source>
        <dbReference type="ARBA" id="ARBA00007430"/>
    </source>
</evidence>
<dbReference type="PANTHER" id="PTHR43318:SF2">
    <property type="entry name" value="UDP-N-ACETYLGLUCOSAMINE 4,6-DEHYDRATASE (INVERTING)"/>
    <property type="match status" value="1"/>
</dbReference>
<dbReference type="Pfam" id="PF02719">
    <property type="entry name" value="Polysacc_synt_2"/>
    <property type="match status" value="1"/>
</dbReference>
<dbReference type="OrthoDB" id="9803111at2"/>
<dbReference type="EMBL" id="SDHX01000002">
    <property type="protein sequence ID" value="RXK53023.1"/>
    <property type="molecule type" value="Genomic_DNA"/>
</dbReference>
<evidence type="ECO:0000313" key="4">
    <source>
        <dbReference type="Proteomes" id="UP000290218"/>
    </source>
</evidence>
<dbReference type="PANTHER" id="PTHR43318">
    <property type="entry name" value="UDP-N-ACETYLGLUCOSAMINE 4,6-DEHYDRATASE"/>
    <property type="match status" value="1"/>
</dbReference>
<feature type="domain" description="Polysaccharide biosynthesis protein CapD-like" evidence="2">
    <location>
        <begin position="16"/>
        <end position="290"/>
    </location>
</feature>
<dbReference type="Gene3D" id="3.40.50.720">
    <property type="entry name" value="NAD(P)-binding Rossmann-like Domain"/>
    <property type="match status" value="1"/>
</dbReference>
<protein>
    <submittedName>
        <fullName evidence="3">UDP-N-acetylglucosamine 4,6-dehydratase (Inverting)</fullName>
        <ecNumber evidence="3">4.2.1.115</ecNumber>
    </submittedName>
</protein>
<dbReference type="InterPro" id="IPR003869">
    <property type="entry name" value="Polysac_CapD-like"/>
</dbReference>
<dbReference type="Proteomes" id="UP000290218">
    <property type="component" value="Unassembled WGS sequence"/>
</dbReference>
<dbReference type="RefSeq" id="WP_129048613.1">
    <property type="nucleotide sequence ID" value="NZ_SDHX01000002.1"/>
</dbReference>
<evidence type="ECO:0000259" key="2">
    <source>
        <dbReference type="Pfam" id="PF02719"/>
    </source>
</evidence>
<dbReference type="InterPro" id="IPR051203">
    <property type="entry name" value="Polysaccharide_Synthase-Rel"/>
</dbReference>
<dbReference type="InterPro" id="IPR036291">
    <property type="entry name" value="NAD(P)-bd_dom_sf"/>
</dbReference>